<dbReference type="GO" id="GO:0016423">
    <property type="term" value="F:tRNA (guanine) methyltransferase activity"/>
    <property type="evidence" value="ECO:0007669"/>
    <property type="project" value="TreeGrafter"/>
</dbReference>
<keyword evidence="3" id="KW-0819">tRNA processing</keyword>
<dbReference type="CDD" id="cd11715">
    <property type="entry name" value="THUMP_AdoMetMT"/>
    <property type="match status" value="1"/>
</dbReference>
<evidence type="ECO:0000313" key="7">
    <source>
        <dbReference type="Proteomes" id="UP000285301"/>
    </source>
</evidence>
<dbReference type="InterPro" id="IPR004114">
    <property type="entry name" value="THUMP_dom"/>
</dbReference>
<dbReference type="InterPro" id="IPR000241">
    <property type="entry name" value="RlmKL-like_Mtase"/>
</dbReference>
<dbReference type="GO" id="GO:0043527">
    <property type="term" value="C:tRNA methyltransferase complex"/>
    <property type="evidence" value="ECO:0007669"/>
    <property type="project" value="UniProtKB-ARBA"/>
</dbReference>
<organism evidence="6 7">
    <name type="scientific">Dinothrombium tinctorium</name>
    <dbReference type="NCBI Taxonomy" id="1965070"/>
    <lineage>
        <taxon>Eukaryota</taxon>
        <taxon>Metazoa</taxon>
        <taxon>Ecdysozoa</taxon>
        <taxon>Arthropoda</taxon>
        <taxon>Chelicerata</taxon>
        <taxon>Arachnida</taxon>
        <taxon>Acari</taxon>
        <taxon>Acariformes</taxon>
        <taxon>Trombidiformes</taxon>
        <taxon>Prostigmata</taxon>
        <taxon>Anystina</taxon>
        <taxon>Parasitengona</taxon>
        <taxon>Trombidioidea</taxon>
        <taxon>Trombidiidae</taxon>
        <taxon>Dinothrombium</taxon>
    </lineage>
</organism>
<dbReference type="InterPro" id="IPR029063">
    <property type="entry name" value="SAM-dependent_MTases_sf"/>
</dbReference>
<dbReference type="Gene3D" id="3.30.2130.30">
    <property type="match status" value="1"/>
</dbReference>
<dbReference type="PROSITE" id="PS51165">
    <property type="entry name" value="THUMP"/>
    <property type="match status" value="1"/>
</dbReference>
<name>A0A443RAF0_9ACAR</name>
<dbReference type="EMBL" id="NCKU01001379">
    <property type="protein sequence ID" value="RWS12248.1"/>
    <property type="molecule type" value="Genomic_DNA"/>
</dbReference>
<accession>A0A443RAF0</accession>
<keyword evidence="2" id="KW-0808">Transferase</keyword>
<dbReference type="STRING" id="1965070.A0A443RAF0"/>
<dbReference type="GO" id="GO:0030488">
    <property type="term" value="P:tRNA methylation"/>
    <property type="evidence" value="ECO:0007669"/>
    <property type="project" value="TreeGrafter"/>
</dbReference>
<evidence type="ECO:0000313" key="6">
    <source>
        <dbReference type="EMBL" id="RWS12248.1"/>
    </source>
</evidence>
<evidence type="ECO:0000256" key="3">
    <source>
        <dbReference type="ARBA" id="ARBA00022694"/>
    </source>
</evidence>
<dbReference type="AlphaFoldDB" id="A0A443RAF0"/>
<dbReference type="PANTHER" id="PTHR14911:SF13">
    <property type="entry name" value="TRNA (GUANINE(6)-N2)-METHYLTRANSFERASE THUMP3"/>
    <property type="match status" value="1"/>
</dbReference>
<proteinExistence type="predicted"/>
<comment type="caution">
    <text evidence="6">The sequence shown here is derived from an EMBL/GenBank/DDBJ whole genome shotgun (WGS) entry which is preliminary data.</text>
</comment>
<dbReference type="Pfam" id="PF01170">
    <property type="entry name" value="UPF0020"/>
    <property type="match status" value="1"/>
</dbReference>
<dbReference type="OrthoDB" id="47730at2759"/>
<dbReference type="SUPFAM" id="SSF143437">
    <property type="entry name" value="THUMP domain-like"/>
    <property type="match status" value="1"/>
</dbReference>
<dbReference type="GO" id="GO:0003723">
    <property type="term" value="F:RNA binding"/>
    <property type="evidence" value="ECO:0007669"/>
    <property type="project" value="UniProtKB-UniRule"/>
</dbReference>
<dbReference type="SUPFAM" id="SSF53335">
    <property type="entry name" value="S-adenosyl-L-methionine-dependent methyltransferases"/>
    <property type="match status" value="1"/>
</dbReference>
<dbReference type="FunFam" id="3.40.50.150:FF:000073">
    <property type="entry name" value="THUMP domain containing 3"/>
    <property type="match status" value="1"/>
</dbReference>
<keyword evidence="4" id="KW-0694">RNA-binding</keyword>
<dbReference type="PANTHER" id="PTHR14911">
    <property type="entry name" value="THUMP DOMAIN-CONTAINING"/>
    <property type="match status" value="1"/>
</dbReference>
<dbReference type="Proteomes" id="UP000285301">
    <property type="component" value="Unassembled WGS sequence"/>
</dbReference>
<feature type="domain" description="THUMP" evidence="5">
    <location>
        <begin position="98"/>
        <end position="200"/>
    </location>
</feature>
<dbReference type="GO" id="GO:0005737">
    <property type="term" value="C:cytoplasm"/>
    <property type="evidence" value="ECO:0007669"/>
    <property type="project" value="UniProtKB-SubCell"/>
</dbReference>
<protein>
    <submittedName>
        <fullName evidence="6">THUMP domain-containing protein 3-like isoform X2</fullName>
    </submittedName>
</protein>
<evidence type="ECO:0000256" key="2">
    <source>
        <dbReference type="ARBA" id="ARBA00022603"/>
    </source>
</evidence>
<evidence type="ECO:0000256" key="4">
    <source>
        <dbReference type="PROSITE-ProRule" id="PRU00529"/>
    </source>
</evidence>
<comment type="subcellular location">
    <subcellularLocation>
        <location evidence="1">Cytoplasm</location>
    </subcellularLocation>
</comment>
<dbReference type="SMART" id="SM00981">
    <property type="entry name" value="THUMP"/>
    <property type="match status" value="1"/>
</dbReference>
<reference evidence="6 7" key="1">
    <citation type="journal article" date="2018" name="Gigascience">
        <title>Genomes of trombidid mites reveal novel predicted allergens and laterally-transferred genes associated with secondary metabolism.</title>
        <authorList>
            <person name="Dong X."/>
            <person name="Chaisiri K."/>
            <person name="Xia D."/>
            <person name="Armstrong S.D."/>
            <person name="Fang Y."/>
            <person name="Donnelly M.J."/>
            <person name="Kadowaki T."/>
            <person name="McGarry J.W."/>
            <person name="Darby A.C."/>
            <person name="Makepeace B.L."/>
        </authorList>
    </citation>
    <scope>NUCLEOTIDE SEQUENCE [LARGE SCALE GENOMIC DNA]</scope>
    <source>
        <strain evidence="6">UoL-WK</strain>
    </source>
</reference>
<gene>
    <name evidence="6" type="ORF">B4U79_03357</name>
</gene>
<evidence type="ECO:0000256" key="1">
    <source>
        <dbReference type="ARBA" id="ARBA00004496"/>
    </source>
</evidence>
<keyword evidence="2" id="KW-0489">Methyltransferase</keyword>
<keyword evidence="7" id="KW-1185">Reference proteome</keyword>
<dbReference type="Gene3D" id="3.40.50.150">
    <property type="entry name" value="Vaccinia Virus protein VP39"/>
    <property type="match status" value="1"/>
</dbReference>
<evidence type="ECO:0000259" key="5">
    <source>
        <dbReference type="PROSITE" id="PS51165"/>
    </source>
</evidence>
<sequence>MAESEKQTETVECDASDDETALYEATVVTGLEKIAAEECEQKLNCTVNTKQGRIVFESNRTVNDILTLRGVDNVYVVVRNETLQTLPVDKEECKTLFEQFLEKCEWRKPLRIWSNVFDFNYELDSILEKSTQSTENVKKPVFRVTCNRTGDNHCFTSNEAAAILGGIINETYHWPVSMKQFDLEIIFNIKDKELSVGIALTRQSLHYRNLVSFGPTSLKATICHNMLRLAEIQTGDIVCDPMCGSGAILVESSISWSNCFNIASDIHPKAIENTLENTKRSAVSEVDIMSFDATKMPFSKESIDVFITDLPFGKRIGSKRDNRTLYPLVLKEMARCAKLNTGRVVLLTQDKKNLQMAIENHSIKQYWKRNKYVYVKVGGLDAGLFRLIRTINKFV</sequence>